<evidence type="ECO:0000256" key="5">
    <source>
        <dbReference type="ARBA" id="ARBA00023180"/>
    </source>
</evidence>
<proteinExistence type="predicted"/>
<evidence type="ECO:0000313" key="7">
    <source>
        <dbReference type="EMBL" id="VDK58816.1"/>
    </source>
</evidence>
<dbReference type="InterPro" id="IPR052081">
    <property type="entry name" value="Dispatched_Hh_regulator"/>
</dbReference>
<evidence type="ECO:0000313" key="9">
    <source>
        <dbReference type="WBParaSite" id="ASIM_0001742301-mRNA-1"/>
    </source>
</evidence>
<feature type="transmembrane region" description="Helical" evidence="6">
    <location>
        <begin position="70"/>
        <end position="90"/>
    </location>
</feature>
<protein>
    <submittedName>
        <fullName evidence="9">RND transporter</fullName>
    </submittedName>
</protein>
<gene>
    <name evidence="7" type="ORF">ASIM_LOCUS16830</name>
</gene>
<dbReference type="Proteomes" id="UP000267096">
    <property type="component" value="Unassembled WGS sequence"/>
</dbReference>
<keyword evidence="5" id="KW-0325">Glycoprotein</keyword>
<keyword evidence="4 6" id="KW-0472">Membrane</keyword>
<evidence type="ECO:0000313" key="8">
    <source>
        <dbReference type="Proteomes" id="UP000267096"/>
    </source>
</evidence>
<evidence type="ECO:0000256" key="1">
    <source>
        <dbReference type="ARBA" id="ARBA00004141"/>
    </source>
</evidence>
<accession>A0A0M3K8Y2</accession>
<keyword evidence="3 6" id="KW-1133">Transmembrane helix</keyword>
<feature type="transmembrane region" description="Helical" evidence="6">
    <location>
        <begin position="96"/>
        <end position="117"/>
    </location>
</feature>
<keyword evidence="8" id="KW-1185">Reference proteome</keyword>
<comment type="subcellular location">
    <subcellularLocation>
        <location evidence="1">Membrane</location>
        <topology evidence="1">Multi-pass membrane protein</topology>
    </subcellularLocation>
</comment>
<evidence type="ECO:0000256" key="2">
    <source>
        <dbReference type="ARBA" id="ARBA00022692"/>
    </source>
</evidence>
<dbReference type="GO" id="GO:0007224">
    <property type="term" value="P:smoothened signaling pathway"/>
    <property type="evidence" value="ECO:0007669"/>
    <property type="project" value="TreeGrafter"/>
</dbReference>
<dbReference type="SUPFAM" id="SSF82866">
    <property type="entry name" value="Multidrug efflux transporter AcrB transmembrane domain"/>
    <property type="match status" value="1"/>
</dbReference>
<organism evidence="9">
    <name type="scientific">Anisakis simplex</name>
    <name type="common">Herring worm</name>
    <dbReference type="NCBI Taxonomy" id="6269"/>
    <lineage>
        <taxon>Eukaryota</taxon>
        <taxon>Metazoa</taxon>
        <taxon>Ecdysozoa</taxon>
        <taxon>Nematoda</taxon>
        <taxon>Chromadorea</taxon>
        <taxon>Rhabditida</taxon>
        <taxon>Spirurina</taxon>
        <taxon>Ascaridomorpha</taxon>
        <taxon>Ascaridoidea</taxon>
        <taxon>Anisakidae</taxon>
        <taxon>Anisakis</taxon>
        <taxon>Anisakis simplex complex</taxon>
    </lineage>
</organism>
<reference evidence="7 8" key="2">
    <citation type="submission" date="2018-11" db="EMBL/GenBank/DDBJ databases">
        <authorList>
            <consortium name="Pathogen Informatics"/>
        </authorList>
    </citation>
    <scope>NUCLEOTIDE SEQUENCE [LARGE SCALE GENOMIC DNA]</scope>
</reference>
<dbReference type="GO" id="GO:0022857">
    <property type="term" value="F:transmembrane transporter activity"/>
    <property type="evidence" value="ECO:0007669"/>
    <property type="project" value="TreeGrafter"/>
</dbReference>
<dbReference type="EMBL" id="UYRR01033458">
    <property type="protein sequence ID" value="VDK58816.1"/>
    <property type="molecule type" value="Genomic_DNA"/>
</dbReference>
<evidence type="ECO:0000256" key="3">
    <source>
        <dbReference type="ARBA" id="ARBA00022989"/>
    </source>
</evidence>
<dbReference type="PANTHER" id="PTHR45951">
    <property type="entry name" value="PROTEIN DISPATCHED-RELATED"/>
    <property type="match status" value="1"/>
</dbReference>
<evidence type="ECO:0000256" key="6">
    <source>
        <dbReference type="SAM" id="Phobius"/>
    </source>
</evidence>
<dbReference type="OrthoDB" id="193905at2759"/>
<dbReference type="WBParaSite" id="ASIM_0001742301-mRNA-1">
    <property type="protein sequence ID" value="ASIM_0001742301-mRNA-1"/>
    <property type="gene ID" value="ASIM_0001742301"/>
</dbReference>
<name>A0A0M3K8Y2_ANISI</name>
<sequence>MIFGRQTDPIRSEDPVYIAVVLPMIISFNEDWKTEFYDKLFENVQRYYDQHDLVLVGASFNVKETLFKTLILRDVFLGIAAVLMVALLIFVYANSIIFTLLVLLTMFLSLGMAFFVYTESKAALLSAPETADSDDKVEKRLRECVRSCLNQALSHAVLAMFVTTATTAVAFYANIASKIVVVR</sequence>
<dbReference type="AlphaFoldDB" id="A0A0M3K8Y2"/>
<evidence type="ECO:0000256" key="4">
    <source>
        <dbReference type="ARBA" id="ARBA00023136"/>
    </source>
</evidence>
<dbReference type="GO" id="GO:0016020">
    <property type="term" value="C:membrane"/>
    <property type="evidence" value="ECO:0007669"/>
    <property type="project" value="UniProtKB-SubCell"/>
</dbReference>
<dbReference type="PANTHER" id="PTHR45951:SF3">
    <property type="entry name" value="PROTEIN DISPATCHED"/>
    <property type="match status" value="1"/>
</dbReference>
<reference evidence="9" key="1">
    <citation type="submission" date="2017-02" db="UniProtKB">
        <authorList>
            <consortium name="WormBaseParasite"/>
        </authorList>
    </citation>
    <scope>IDENTIFICATION</scope>
</reference>
<feature type="transmembrane region" description="Helical" evidence="6">
    <location>
        <begin position="152"/>
        <end position="173"/>
    </location>
</feature>
<keyword evidence="2 6" id="KW-0812">Transmembrane</keyword>